<organism evidence="1 2">
    <name type="scientific">Rugamonas apoptosis</name>
    <dbReference type="NCBI Taxonomy" id="2758570"/>
    <lineage>
        <taxon>Bacteria</taxon>
        <taxon>Pseudomonadati</taxon>
        <taxon>Pseudomonadota</taxon>
        <taxon>Betaproteobacteria</taxon>
        <taxon>Burkholderiales</taxon>
        <taxon>Oxalobacteraceae</taxon>
        <taxon>Telluria group</taxon>
        <taxon>Rugamonas</taxon>
    </lineage>
</organism>
<protein>
    <submittedName>
        <fullName evidence="1">Uncharacterized protein</fullName>
    </submittedName>
</protein>
<reference evidence="1 2" key="1">
    <citation type="submission" date="2020-07" db="EMBL/GenBank/DDBJ databases">
        <title>Novel species isolated from subtropical streams in China.</title>
        <authorList>
            <person name="Lu H."/>
        </authorList>
    </citation>
    <scope>NUCLEOTIDE SEQUENCE [LARGE SCALE GENOMIC DNA]</scope>
    <source>
        <strain evidence="1 2">LX47W</strain>
    </source>
</reference>
<evidence type="ECO:0000313" key="1">
    <source>
        <dbReference type="EMBL" id="MBA5686343.1"/>
    </source>
</evidence>
<dbReference type="EMBL" id="JACEZU010000002">
    <property type="protein sequence ID" value="MBA5686343.1"/>
    <property type="molecule type" value="Genomic_DNA"/>
</dbReference>
<name>A0A7W2IJA0_9BURK</name>
<gene>
    <name evidence="1" type="ORF">H3H39_04665</name>
</gene>
<sequence>MQTDSTRHNEILADFPREEVLGSVGGSQPKLLLKKSADGTYGPTQHSGDSLLARFEAADDVVGQLRTYFLRKQVENPDWTSEQNLERIRKGLASKAESGHWPFTPAEQAWIMNRLRNLCNS</sequence>
<dbReference type="Proteomes" id="UP000573499">
    <property type="component" value="Unassembled WGS sequence"/>
</dbReference>
<accession>A0A7W2IJA0</accession>
<evidence type="ECO:0000313" key="2">
    <source>
        <dbReference type="Proteomes" id="UP000573499"/>
    </source>
</evidence>
<proteinExistence type="predicted"/>
<keyword evidence="2" id="KW-1185">Reference proteome</keyword>
<comment type="caution">
    <text evidence="1">The sequence shown here is derived from an EMBL/GenBank/DDBJ whole genome shotgun (WGS) entry which is preliminary data.</text>
</comment>
<dbReference type="RefSeq" id="WP_182152146.1">
    <property type="nucleotide sequence ID" value="NZ_JACEZU010000002.1"/>
</dbReference>
<dbReference type="AlphaFoldDB" id="A0A7W2IJA0"/>